<organism evidence="2 3">
    <name type="scientific">Ilyobacter polytropus (strain ATCC 51220 / DSM 2926 / LMG 16218 / CuHBu1)</name>
    <dbReference type="NCBI Taxonomy" id="572544"/>
    <lineage>
        <taxon>Bacteria</taxon>
        <taxon>Fusobacteriati</taxon>
        <taxon>Fusobacteriota</taxon>
        <taxon>Fusobacteriia</taxon>
        <taxon>Fusobacteriales</taxon>
        <taxon>Fusobacteriaceae</taxon>
        <taxon>Ilyobacter</taxon>
    </lineage>
</organism>
<dbReference type="OrthoDB" id="9127144at2"/>
<dbReference type="InterPro" id="IPR000182">
    <property type="entry name" value="GNAT_dom"/>
</dbReference>
<dbReference type="RefSeq" id="WP_013388114.1">
    <property type="nucleotide sequence ID" value="NC_014632.1"/>
</dbReference>
<dbReference type="STRING" id="572544.Ilyop_1676"/>
<dbReference type="Pfam" id="PF00583">
    <property type="entry name" value="Acetyltransf_1"/>
    <property type="match status" value="1"/>
</dbReference>
<gene>
    <name evidence="2" type="ordered locus">Ilyop_1676</name>
</gene>
<dbReference type="SUPFAM" id="SSF55729">
    <property type="entry name" value="Acyl-CoA N-acyltransferases (Nat)"/>
    <property type="match status" value="1"/>
</dbReference>
<proteinExistence type="predicted"/>
<dbReference type="Proteomes" id="UP000006875">
    <property type="component" value="Chromosome"/>
</dbReference>
<dbReference type="eggNOG" id="COG0456">
    <property type="taxonomic scope" value="Bacteria"/>
</dbReference>
<feature type="domain" description="N-acetyltransferase" evidence="1">
    <location>
        <begin position="18"/>
        <end position="151"/>
    </location>
</feature>
<evidence type="ECO:0000259" key="1">
    <source>
        <dbReference type="PROSITE" id="PS51186"/>
    </source>
</evidence>
<keyword evidence="3" id="KW-1185">Reference proteome</keyword>
<dbReference type="Gene3D" id="3.40.630.30">
    <property type="match status" value="1"/>
</dbReference>
<name>E3HA42_ILYPC</name>
<accession>E3HA42</accession>
<dbReference type="PROSITE" id="PS51186">
    <property type="entry name" value="GNAT"/>
    <property type="match status" value="1"/>
</dbReference>
<dbReference type="HOGENOM" id="CLU_122305_0_1_0"/>
<evidence type="ECO:0000313" key="2">
    <source>
        <dbReference type="EMBL" id="ADO83447.1"/>
    </source>
</evidence>
<dbReference type="AlphaFoldDB" id="E3HA42"/>
<dbReference type="KEGG" id="ipo:Ilyop_1676"/>
<reference evidence="2 3" key="1">
    <citation type="journal article" date="2010" name="Stand. Genomic Sci.">
        <title>Complete genome sequence of Ilyobacter polytropus type strain (CuHbu1).</title>
        <authorList>
            <person name="Sikorski J."/>
            <person name="Chertkov O."/>
            <person name="Lapidus A."/>
            <person name="Nolan M."/>
            <person name="Lucas S."/>
            <person name="Del Rio T.G."/>
            <person name="Tice H."/>
            <person name="Cheng J.F."/>
            <person name="Tapia R."/>
            <person name="Han C."/>
            <person name="Goodwin L."/>
            <person name="Pitluck S."/>
            <person name="Liolios K."/>
            <person name="Ivanova N."/>
            <person name="Mavromatis K."/>
            <person name="Mikhailova N."/>
            <person name="Pati A."/>
            <person name="Chen A."/>
            <person name="Palaniappan K."/>
            <person name="Land M."/>
            <person name="Hauser L."/>
            <person name="Chang Y.J."/>
            <person name="Jeffries C.D."/>
            <person name="Brambilla E."/>
            <person name="Yasawong M."/>
            <person name="Rohde M."/>
            <person name="Pukall R."/>
            <person name="Spring S."/>
            <person name="Goker M."/>
            <person name="Woyke T."/>
            <person name="Bristow J."/>
            <person name="Eisen J.A."/>
            <person name="Markowitz V."/>
            <person name="Hugenholtz P."/>
            <person name="Kyrpides N.C."/>
            <person name="Klenk H.P."/>
        </authorList>
    </citation>
    <scope>NUCLEOTIDE SEQUENCE [LARGE SCALE GENOMIC DNA]</scope>
    <source>
        <strain evidence="3">ATCC 51220 / DSM 2926 / LMG 16218 / CuHBu1</strain>
    </source>
</reference>
<sequence>MLKLVKMKQNEYDVIKGKLISDYAKEKVRVGHWQENEAIELSKETLEKILKDGVDTNNHYLMTAYKDEEKKVGFIWFNIFNKSVFVNALCIYDEFKGNDYEIKVVEALEEKSYEYKAKKINLHSFGYNEGAIASYRKMGYEITDVYMNKKI</sequence>
<protein>
    <submittedName>
        <fullName evidence="2">GCN5-related N-acetyltransferase</fullName>
    </submittedName>
</protein>
<dbReference type="GO" id="GO:0016747">
    <property type="term" value="F:acyltransferase activity, transferring groups other than amino-acyl groups"/>
    <property type="evidence" value="ECO:0007669"/>
    <property type="project" value="InterPro"/>
</dbReference>
<dbReference type="InterPro" id="IPR016181">
    <property type="entry name" value="Acyl_CoA_acyltransferase"/>
</dbReference>
<evidence type="ECO:0000313" key="3">
    <source>
        <dbReference type="Proteomes" id="UP000006875"/>
    </source>
</evidence>
<dbReference type="EMBL" id="CP002281">
    <property type="protein sequence ID" value="ADO83447.1"/>
    <property type="molecule type" value="Genomic_DNA"/>
</dbReference>